<protein>
    <submittedName>
        <fullName evidence="1">GAF domain-containing protein</fullName>
    </submittedName>
</protein>
<dbReference type="EMBL" id="CP053418">
    <property type="protein sequence ID" value="QJW84410.1"/>
    <property type="molecule type" value="Genomic_DNA"/>
</dbReference>
<reference evidence="1 2" key="1">
    <citation type="submission" date="2020-05" db="EMBL/GenBank/DDBJ databases">
        <title>Ramlibacter rhizophilus sp. nov., isolated from rhizosphere soil of national flower Mugunghwa from South Korea.</title>
        <authorList>
            <person name="Zheng-Fei Y."/>
            <person name="Huan T."/>
        </authorList>
    </citation>
    <scope>NUCLEOTIDE SEQUENCE [LARGE SCALE GENOMIC DNA]</scope>
    <source>
        <strain evidence="1 2">H242</strain>
    </source>
</reference>
<dbReference type="Proteomes" id="UP000500826">
    <property type="component" value="Chromosome"/>
</dbReference>
<dbReference type="SUPFAM" id="SSF55781">
    <property type="entry name" value="GAF domain-like"/>
    <property type="match status" value="1"/>
</dbReference>
<accession>A0ABX6P4S5</accession>
<name>A0ABX6P4S5_9BURK</name>
<proteinExistence type="predicted"/>
<keyword evidence="2" id="KW-1185">Reference proteome</keyword>
<sequence length="66" mass="7260">MHGIRDSRLEGHPYQGIVNSYVGVPLREGDALIGTFCHFDFPALPLPDAEFALMRDAAGLLAQHVR</sequence>
<organism evidence="1 2">
    <name type="scientific">Ramlibacter terrae</name>
    <dbReference type="NCBI Taxonomy" id="2732511"/>
    <lineage>
        <taxon>Bacteria</taxon>
        <taxon>Pseudomonadati</taxon>
        <taxon>Pseudomonadota</taxon>
        <taxon>Betaproteobacteria</taxon>
        <taxon>Burkholderiales</taxon>
        <taxon>Comamonadaceae</taxon>
        <taxon>Ramlibacter</taxon>
    </lineage>
</organism>
<evidence type="ECO:0000313" key="1">
    <source>
        <dbReference type="EMBL" id="QJW84410.1"/>
    </source>
</evidence>
<evidence type="ECO:0000313" key="2">
    <source>
        <dbReference type="Proteomes" id="UP000500826"/>
    </source>
</evidence>
<gene>
    <name evidence="1" type="ORF">HK414_13395</name>
</gene>